<dbReference type="GO" id="GO:0005829">
    <property type="term" value="C:cytosol"/>
    <property type="evidence" value="ECO:0007669"/>
    <property type="project" value="TreeGrafter"/>
</dbReference>
<dbReference type="EMBL" id="BMZG01000002">
    <property type="protein sequence ID" value="GHA67700.1"/>
    <property type="molecule type" value="Genomic_DNA"/>
</dbReference>
<reference evidence="7" key="2">
    <citation type="submission" date="2020-09" db="EMBL/GenBank/DDBJ databases">
        <authorList>
            <person name="Sun Q."/>
            <person name="Kim S."/>
        </authorList>
    </citation>
    <scope>NUCLEOTIDE SEQUENCE</scope>
    <source>
        <strain evidence="7">KCTC 32501</strain>
    </source>
</reference>
<keyword evidence="8" id="KW-1185">Reference proteome</keyword>
<dbReference type="EC" id="3.1.11.6" evidence="6"/>
<evidence type="ECO:0000256" key="3">
    <source>
        <dbReference type="ARBA" id="ARBA00022722"/>
    </source>
</evidence>
<dbReference type="GO" id="GO:0006308">
    <property type="term" value="P:DNA catabolic process"/>
    <property type="evidence" value="ECO:0007669"/>
    <property type="project" value="UniProtKB-UniRule"/>
</dbReference>
<keyword evidence="3 6" id="KW-0540">Nuclease</keyword>
<dbReference type="PANTHER" id="PTHR34137:SF1">
    <property type="entry name" value="EXODEOXYRIBONUCLEASE 7 SMALL SUBUNIT"/>
    <property type="match status" value="1"/>
</dbReference>
<comment type="subunit">
    <text evidence="6">Heterooligomer composed of large and small subunits.</text>
</comment>
<reference evidence="7" key="1">
    <citation type="journal article" date="2014" name="Int. J. Syst. Evol. Microbiol.">
        <title>Complete genome sequence of Corynebacterium casei LMG S-19264T (=DSM 44701T), isolated from a smear-ripened cheese.</title>
        <authorList>
            <consortium name="US DOE Joint Genome Institute (JGI-PGF)"/>
            <person name="Walter F."/>
            <person name="Albersmeier A."/>
            <person name="Kalinowski J."/>
            <person name="Ruckert C."/>
        </authorList>
    </citation>
    <scope>NUCLEOTIDE SEQUENCE</scope>
    <source>
        <strain evidence="7">KCTC 32501</strain>
    </source>
</reference>
<proteinExistence type="inferred from homology"/>
<evidence type="ECO:0000256" key="5">
    <source>
        <dbReference type="ARBA" id="ARBA00022839"/>
    </source>
</evidence>
<evidence type="ECO:0000256" key="2">
    <source>
        <dbReference type="ARBA" id="ARBA00022490"/>
    </source>
</evidence>
<accession>A0A8J3CGA8</accession>
<dbReference type="SUPFAM" id="SSF116842">
    <property type="entry name" value="XseB-like"/>
    <property type="match status" value="1"/>
</dbReference>
<dbReference type="Gene3D" id="1.10.287.1040">
    <property type="entry name" value="Exonuclease VII, small subunit"/>
    <property type="match status" value="1"/>
</dbReference>
<dbReference type="NCBIfam" id="TIGR01280">
    <property type="entry name" value="xseB"/>
    <property type="match status" value="1"/>
</dbReference>
<dbReference type="InterPro" id="IPR037004">
    <property type="entry name" value="Exonuc_VII_ssu_sf"/>
</dbReference>
<dbReference type="AlphaFoldDB" id="A0A8J3CGA8"/>
<organism evidence="7 8">
    <name type="scientific">Formosimonas limnophila</name>
    <dbReference type="NCBI Taxonomy" id="1384487"/>
    <lineage>
        <taxon>Bacteria</taxon>
        <taxon>Pseudomonadati</taxon>
        <taxon>Pseudomonadota</taxon>
        <taxon>Betaproteobacteria</taxon>
        <taxon>Burkholderiales</taxon>
        <taxon>Burkholderiaceae</taxon>
        <taxon>Formosimonas</taxon>
    </lineage>
</organism>
<dbReference type="RefSeq" id="WP_189491209.1">
    <property type="nucleotide sequence ID" value="NZ_BMZG01000002.1"/>
</dbReference>
<dbReference type="InterPro" id="IPR003761">
    <property type="entry name" value="Exonuc_VII_S"/>
</dbReference>
<dbReference type="PANTHER" id="PTHR34137">
    <property type="entry name" value="EXODEOXYRIBONUCLEASE 7 SMALL SUBUNIT"/>
    <property type="match status" value="1"/>
</dbReference>
<comment type="function">
    <text evidence="6">Bidirectionally degrades single-stranded DNA into large acid-insoluble oligonucleotides, which are then degraded further into small acid-soluble oligonucleotides.</text>
</comment>
<dbReference type="GO" id="GO:0008855">
    <property type="term" value="F:exodeoxyribonuclease VII activity"/>
    <property type="evidence" value="ECO:0007669"/>
    <property type="project" value="UniProtKB-UniRule"/>
</dbReference>
<keyword evidence="4 6" id="KW-0378">Hydrolase</keyword>
<comment type="caution">
    <text evidence="7">The sequence shown here is derived from an EMBL/GenBank/DDBJ whole genome shotgun (WGS) entry which is preliminary data.</text>
</comment>
<sequence length="82" mass="9030">MASPKLKNKEPASFEDAMRELDELVEGMESGDLALEQSLAAYQRGAYLVKFCQSQLTAVQTQIKIVEDDMAKPFDLSTGQSS</sequence>
<protein>
    <recommendedName>
        <fullName evidence="6">Exodeoxyribonuclease 7 small subunit</fullName>
        <ecNumber evidence="6">3.1.11.6</ecNumber>
    </recommendedName>
    <alternativeName>
        <fullName evidence="6">Exodeoxyribonuclease VII small subunit</fullName>
        <shortName evidence="6">Exonuclease VII small subunit</shortName>
    </alternativeName>
</protein>
<evidence type="ECO:0000256" key="6">
    <source>
        <dbReference type="HAMAP-Rule" id="MF_00337"/>
    </source>
</evidence>
<dbReference type="Pfam" id="PF02609">
    <property type="entry name" value="Exonuc_VII_S"/>
    <property type="match status" value="1"/>
</dbReference>
<name>A0A8J3CGA8_9BURK</name>
<comment type="subcellular location">
    <subcellularLocation>
        <location evidence="6">Cytoplasm</location>
    </subcellularLocation>
</comment>
<keyword evidence="5 6" id="KW-0269">Exonuclease</keyword>
<evidence type="ECO:0000256" key="4">
    <source>
        <dbReference type="ARBA" id="ARBA00022801"/>
    </source>
</evidence>
<comment type="similarity">
    <text evidence="1 6">Belongs to the XseB family.</text>
</comment>
<dbReference type="HAMAP" id="MF_00337">
    <property type="entry name" value="Exonuc_7_S"/>
    <property type="match status" value="1"/>
</dbReference>
<dbReference type="Proteomes" id="UP000614287">
    <property type="component" value="Unassembled WGS sequence"/>
</dbReference>
<gene>
    <name evidence="6" type="primary">xseB</name>
    <name evidence="7" type="ORF">GCM10009007_05500</name>
</gene>
<evidence type="ECO:0000256" key="1">
    <source>
        <dbReference type="ARBA" id="ARBA00009998"/>
    </source>
</evidence>
<dbReference type="PIRSF" id="PIRSF006488">
    <property type="entry name" value="Exonuc_VII_S"/>
    <property type="match status" value="1"/>
</dbReference>
<evidence type="ECO:0000313" key="8">
    <source>
        <dbReference type="Proteomes" id="UP000614287"/>
    </source>
</evidence>
<comment type="catalytic activity">
    <reaction evidence="6">
        <text>Exonucleolytic cleavage in either 5'- to 3'- or 3'- to 5'-direction to yield nucleoside 5'-phosphates.</text>
        <dbReference type="EC" id="3.1.11.6"/>
    </reaction>
</comment>
<keyword evidence="2 6" id="KW-0963">Cytoplasm</keyword>
<dbReference type="NCBIfam" id="NF002141">
    <property type="entry name" value="PRK00977.1-5"/>
    <property type="match status" value="1"/>
</dbReference>
<evidence type="ECO:0000313" key="7">
    <source>
        <dbReference type="EMBL" id="GHA67700.1"/>
    </source>
</evidence>
<dbReference type="GO" id="GO:0009318">
    <property type="term" value="C:exodeoxyribonuclease VII complex"/>
    <property type="evidence" value="ECO:0007669"/>
    <property type="project" value="UniProtKB-UniRule"/>
</dbReference>